<dbReference type="Proteomes" id="UP000176650">
    <property type="component" value="Unassembled WGS sequence"/>
</dbReference>
<dbReference type="STRING" id="1797298.A2988_03505"/>
<keyword evidence="1" id="KW-0812">Transmembrane</keyword>
<comment type="caution">
    <text evidence="2">The sequence shown here is derived from an EMBL/GenBank/DDBJ whole genome shotgun (WGS) entry which is preliminary data.</text>
</comment>
<evidence type="ECO:0000313" key="3">
    <source>
        <dbReference type="Proteomes" id="UP000176650"/>
    </source>
</evidence>
<evidence type="ECO:0000256" key="1">
    <source>
        <dbReference type="SAM" id="Phobius"/>
    </source>
</evidence>
<name>A0A1F5BVC7_9BACT</name>
<dbReference type="EMBL" id="MEYS01000001">
    <property type="protein sequence ID" value="OGD34549.1"/>
    <property type="molecule type" value="Genomic_DNA"/>
</dbReference>
<protein>
    <submittedName>
        <fullName evidence="2">Uncharacterized protein</fullName>
    </submittedName>
</protein>
<accession>A0A1F5BVC7</accession>
<proteinExistence type="predicted"/>
<sequence>MLQVSCFKFHASSFMRFLPQNPKTKNLALILIAGGFLLFAFGFFYITYFAPASPSEGATELSGTTQKAISEQAVKKLDDDITDITNELGNDFYKRLVPHPLKKDAAVAGRNNPFLK</sequence>
<keyword evidence="1" id="KW-0472">Membrane</keyword>
<organism evidence="2 3">
    <name type="scientific">Candidatus Azambacteria bacterium RIFCSPLOWO2_01_FULL_46_25</name>
    <dbReference type="NCBI Taxonomy" id="1797298"/>
    <lineage>
        <taxon>Bacteria</taxon>
        <taxon>Candidatus Azamiibacteriota</taxon>
    </lineage>
</organism>
<keyword evidence="1" id="KW-1133">Transmembrane helix</keyword>
<feature type="transmembrane region" description="Helical" evidence="1">
    <location>
        <begin position="26"/>
        <end position="46"/>
    </location>
</feature>
<gene>
    <name evidence="2" type="ORF">A2988_03505</name>
</gene>
<evidence type="ECO:0000313" key="2">
    <source>
        <dbReference type="EMBL" id="OGD34549.1"/>
    </source>
</evidence>
<dbReference type="AlphaFoldDB" id="A0A1F5BVC7"/>
<reference evidence="2 3" key="1">
    <citation type="journal article" date="2016" name="Nat. Commun.">
        <title>Thousands of microbial genomes shed light on interconnected biogeochemical processes in an aquifer system.</title>
        <authorList>
            <person name="Anantharaman K."/>
            <person name="Brown C.T."/>
            <person name="Hug L.A."/>
            <person name="Sharon I."/>
            <person name="Castelle C.J."/>
            <person name="Probst A.J."/>
            <person name="Thomas B.C."/>
            <person name="Singh A."/>
            <person name="Wilkins M.J."/>
            <person name="Karaoz U."/>
            <person name="Brodie E.L."/>
            <person name="Williams K.H."/>
            <person name="Hubbard S.S."/>
            <person name="Banfield J.F."/>
        </authorList>
    </citation>
    <scope>NUCLEOTIDE SEQUENCE [LARGE SCALE GENOMIC DNA]</scope>
</reference>